<organism evidence="11 12">
    <name type="scientific">Coemansia biformis</name>
    <dbReference type="NCBI Taxonomy" id="1286918"/>
    <lineage>
        <taxon>Eukaryota</taxon>
        <taxon>Fungi</taxon>
        <taxon>Fungi incertae sedis</taxon>
        <taxon>Zoopagomycota</taxon>
        <taxon>Kickxellomycotina</taxon>
        <taxon>Kickxellomycetes</taxon>
        <taxon>Kickxellales</taxon>
        <taxon>Kickxellaceae</taxon>
        <taxon>Coemansia</taxon>
    </lineage>
</organism>
<accession>A0A9W8CVN5</accession>
<keyword evidence="5 11" id="KW-0808">Transferase</keyword>
<evidence type="ECO:0000256" key="7">
    <source>
        <dbReference type="ARBA" id="ARBA00022989"/>
    </source>
</evidence>
<dbReference type="GO" id="GO:0004169">
    <property type="term" value="F:dolichyl-phosphate-mannose-protein mannosyltransferase activity"/>
    <property type="evidence" value="ECO:0007669"/>
    <property type="project" value="UniProtKB-EC"/>
</dbReference>
<sequence length="181" mass="18573">MTVAMGRAAAAAAAATGPRPKGHSMGARAGAMADGGKRLPSDDDGVPGGGSVVIREHAAPPAPAPFVAEWRAGGGDWAVLAALCVLALVVRCWRLHEPANVVFDEVHFGKFAGRYLNGTYFFDLHPPLAKLMFAAAGRVAGYDGVFDFGAIGLDYAAAGVPYVGMRLLPAVLGALTVPLAF</sequence>
<keyword evidence="4 11" id="KW-0328">Glycosyltransferase</keyword>
<proteinExistence type="inferred from homology"/>
<evidence type="ECO:0000256" key="1">
    <source>
        <dbReference type="ARBA" id="ARBA00004127"/>
    </source>
</evidence>
<evidence type="ECO:0000256" key="9">
    <source>
        <dbReference type="SAM" id="MobiDB-lite"/>
    </source>
</evidence>
<evidence type="ECO:0000256" key="4">
    <source>
        <dbReference type="ARBA" id="ARBA00022676"/>
    </source>
</evidence>
<dbReference type="EMBL" id="JANBOI010001933">
    <property type="protein sequence ID" value="KAJ1725891.1"/>
    <property type="molecule type" value="Genomic_DNA"/>
</dbReference>
<keyword evidence="8" id="KW-0472">Membrane</keyword>
<dbReference type="AlphaFoldDB" id="A0A9W8CVN5"/>
<protein>
    <submittedName>
        <fullName evidence="11">Dolichyl-phosphate-mannose--protein mannosyltransferase 1</fullName>
        <ecNumber evidence="11">2.4.1.109</ecNumber>
    </submittedName>
</protein>
<dbReference type="PANTHER" id="PTHR10050">
    <property type="entry name" value="DOLICHYL-PHOSPHATE-MANNOSE--PROTEIN MANNOSYLTRANSFERASE"/>
    <property type="match status" value="1"/>
</dbReference>
<keyword evidence="12" id="KW-1185">Reference proteome</keyword>
<evidence type="ECO:0000256" key="2">
    <source>
        <dbReference type="ARBA" id="ARBA00004922"/>
    </source>
</evidence>
<dbReference type="InterPro" id="IPR003342">
    <property type="entry name" value="ArnT-like_N"/>
</dbReference>
<evidence type="ECO:0000259" key="10">
    <source>
        <dbReference type="Pfam" id="PF02366"/>
    </source>
</evidence>
<comment type="subcellular location">
    <subcellularLocation>
        <location evidence="1">Endomembrane system</location>
        <topology evidence="1">Multi-pass membrane protein</topology>
    </subcellularLocation>
</comment>
<keyword evidence="6" id="KW-0812">Transmembrane</keyword>
<evidence type="ECO:0000313" key="11">
    <source>
        <dbReference type="EMBL" id="KAJ1725891.1"/>
    </source>
</evidence>
<comment type="similarity">
    <text evidence="3">Belongs to the glycosyltransferase 39 family.</text>
</comment>
<gene>
    <name evidence="11" type="primary">PMT1_1</name>
    <name evidence="11" type="ORF">LPJ61_005575</name>
</gene>
<evidence type="ECO:0000256" key="5">
    <source>
        <dbReference type="ARBA" id="ARBA00022679"/>
    </source>
</evidence>
<dbReference type="InterPro" id="IPR027005">
    <property type="entry name" value="PMT-like"/>
</dbReference>
<dbReference type="Pfam" id="PF02366">
    <property type="entry name" value="PMT"/>
    <property type="match status" value="1"/>
</dbReference>
<name>A0A9W8CVN5_9FUNG</name>
<feature type="region of interest" description="Disordered" evidence="9">
    <location>
        <begin position="12"/>
        <end position="54"/>
    </location>
</feature>
<dbReference type="GO" id="GO:0005783">
    <property type="term" value="C:endoplasmic reticulum"/>
    <property type="evidence" value="ECO:0007669"/>
    <property type="project" value="TreeGrafter"/>
</dbReference>
<evidence type="ECO:0000313" key="12">
    <source>
        <dbReference type="Proteomes" id="UP001143981"/>
    </source>
</evidence>
<comment type="pathway">
    <text evidence="2">Protein modification; protein glycosylation.</text>
</comment>
<feature type="non-terminal residue" evidence="11">
    <location>
        <position position="181"/>
    </location>
</feature>
<feature type="domain" description="ArnT-like N-terminal" evidence="10">
    <location>
        <begin position="82"/>
        <end position="181"/>
    </location>
</feature>
<dbReference type="EC" id="2.4.1.109" evidence="11"/>
<keyword evidence="7" id="KW-1133">Transmembrane helix</keyword>
<evidence type="ECO:0000256" key="8">
    <source>
        <dbReference type="ARBA" id="ARBA00023136"/>
    </source>
</evidence>
<evidence type="ECO:0000256" key="3">
    <source>
        <dbReference type="ARBA" id="ARBA00007222"/>
    </source>
</evidence>
<dbReference type="GO" id="GO:0016020">
    <property type="term" value="C:membrane"/>
    <property type="evidence" value="ECO:0007669"/>
    <property type="project" value="InterPro"/>
</dbReference>
<reference evidence="11" key="1">
    <citation type="submission" date="2022-07" db="EMBL/GenBank/DDBJ databases">
        <title>Phylogenomic reconstructions and comparative analyses of Kickxellomycotina fungi.</title>
        <authorList>
            <person name="Reynolds N.K."/>
            <person name="Stajich J.E."/>
            <person name="Barry K."/>
            <person name="Grigoriev I.V."/>
            <person name="Crous P."/>
            <person name="Smith M.E."/>
        </authorList>
    </citation>
    <scope>NUCLEOTIDE SEQUENCE</scope>
    <source>
        <strain evidence="11">BCRC 34381</strain>
    </source>
</reference>
<dbReference type="PANTHER" id="PTHR10050:SF50">
    <property type="entry name" value="DOLICHYL-PHOSPHATE-MANNOSE--PROTEIN MANNOSYLTRANSFERASE 1-RELATED"/>
    <property type="match status" value="1"/>
</dbReference>
<evidence type="ECO:0000256" key="6">
    <source>
        <dbReference type="ARBA" id="ARBA00022692"/>
    </source>
</evidence>
<dbReference type="OrthoDB" id="292747at2759"/>
<dbReference type="Proteomes" id="UP001143981">
    <property type="component" value="Unassembled WGS sequence"/>
</dbReference>
<feature type="compositionally biased region" description="Low complexity" evidence="9">
    <location>
        <begin position="25"/>
        <end position="34"/>
    </location>
</feature>
<comment type="caution">
    <text evidence="11">The sequence shown here is derived from an EMBL/GenBank/DDBJ whole genome shotgun (WGS) entry which is preliminary data.</text>
</comment>